<evidence type="ECO:0000313" key="1">
    <source>
        <dbReference type="EMBL" id="SEP03369.1"/>
    </source>
</evidence>
<dbReference type="RefSeq" id="WP_093119676.1">
    <property type="nucleotide sequence ID" value="NZ_FODS01000020.1"/>
</dbReference>
<dbReference type="OrthoDB" id="7353682at2"/>
<dbReference type="Proteomes" id="UP000198893">
    <property type="component" value="Unassembled WGS sequence"/>
</dbReference>
<proteinExistence type="predicted"/>
<evidence type="ECO:0000313" key="2">
    <source>
        <dbReference type="Proteomes" id="UP000198893"/>
    </source>
</evidence>
<dbReference type="Pfam" id="PF12974">
    <property type="entry name" value="Phosphonate-bd"/>
    <property type="match status" value="1"/>
</dbReference>
<dbReference type="Gene3D" id="3.40.190.10">
    <property type="entry name" value="Periplasmic binding protein-like II"/>
    <property type="match status" value="2"/>
</dbReference>
<protein>
    <submittedName>
        <fullName evidence="1">ABC-type phosphate/phosphonate transport system, substrate-binding protein</fullName>
    </submittedName>
</protein>
<gene>
    <name evidence="1" type="ORF">SAMN04490248_12060</name>
</gene>
<keyword evidence="2" id="KW-1185">Reference proteome</keyword>
<dbReference type="EMBL" id="FODS01000020">
    <property type="protein sequence ID" value="SEP03369.1"/>
    <property type="molecule type" value="Genomic_DNA"/>
</dbReference>
<dbReference type="AlphaFoldDB" id="A0A1H8UJH1"/>
<name>A0A1H8UJH1_9RHOB</name>
<dbReference type="PANTHER" id="PTHR35841:SF1">
    <property type="entry name" value="PHOSPHONATES-BINDING PERIPLASMIC PROTEIN"/>
    <property type="match status" value="1"/>
</dbReference>
<dbReference type="SUPFAM" id="SSF53850">
    <property type="entry name" value="Periplasmic binding protein-like II"/>
    <property type="match status" value="1"/>
</dbReference>
<dbReference type="PANTHER" id="PTHR35841">
    <property type="entry name" value="PHOSPHONATES-BINDING PERIPLASMIC PROTEIN"/>
    <property type="match status" value="1"/>
</dbReference>
<dbReference type="STRING" id="569882.SAMN04490248_12060"/>
<sequence>MLIGCTRMYNVTPTVAELWRELLERASRRADVSLEVIDHPAPARLDALWRRPDMGAVFMCGWPYRRSDPRPQIVAAPVPNSPFCEGPNYCSVMVVRAESRLKTLEDTFGGRIAWTEEGSHSGFNAPRRLLMRHATEGQPLYAESVGPVVTPRASVNAVLEGRADIGPVDSLFFHLLERHESETAAKLRVVARTDCAPVPVLVAARDVPAETVAALGIALEESEHDPHCADLLRDLCLRGFERVADPERYALTERWDAEARAAGYDRPA</sequence>
<reference evidence="1 2" key="1">
    <citation type="submission" date="2016-10" db="EMBL/GenBank/DDBJ databases">
        <authorList>
            <person name="de Groot N.N."/>
        </authorList>
    </citation>
    <scope>NUCLEOTIDE SEQUENCE [LARGE SCALE GENOMIC DNA]</scope>
    <source>
        <strain evidence="1 2">DSM 27842</strain>
    </source>
</reference>
<organism evidence="1 2">
    <name type="scientific">Salinihabitans flavidus</name>
    <dbReference type="NCBI Taxonomy" id="569882"/>
    <lineage>
        <taxon>Bacteria</taxon>
        <taxon>Pseudomonadati</taxon>
        <taxon>Pseudomonadota</taxon>
        <taxon>Alphaproteobacteria</taxon>
        <taxon>Rhodobacterales</taxon>
        <taxon>Roseobacteraceae</taxon>
        <taxon>Salinihabitans</taxon>
    </lineage>
</organism>
<accession>A0A1H8UJH1</accession>